<evidence type="ECO:0000313" key="2">
    <source>
        <dbReference type="EMBL" id="MBT1705514.1"/>
    </source>
</evidence>
<evidence type="ECO:0000313" key="3">
    <source>
        <dbReference type="Proteomes" id="UP000772618"/>
    </source>
</evidence>
<comment type="caution">
    <text evidence="2">The sequence shown here is derived from an EMBL/GenBank/DDBJ whole genome shotgun (WGS) entry which is preliminary data.</text>
</comment>
<dbReference type="EMBL" id="JAHESD010000058">
    <property type="protein sequence ID" value="MBT1705514.1"/>
    <property type="molecule type" value="Genomic_DNA"/>
</dbReference>
<sequence length="169" mass="19191">MKKIQWSERTFTFKHSEGMLPFFIDRLEGSVVRLERRVSGIRENLLSATLEGKWSVKQNIGHLTEVDEVGLKRIDEIINGVSPMSPAVFELKVDYNTLSISKLLEDFALGRQRVLRALHSLGDTDLNKESMHPRLKVTMTPVDLAFFTAEHDDHHLVRINEIIAAGVNA</sequence>
<proteinExistence type="predicted"/>
<gene>
    <name evidence="2" type="ORF">KK060_19645</name>
</gene>
<dbReference type="RefSeq" id="WP_254155459.1">
    <property type="nucleotide sequence ID" value="NZ_JAHESD010000058.1"/>
</dbReference>
<organism evidence="2 3">
    <name type="scientific">Chryseosolibacter indicus</name>
    <dbReference type="NCBI Taxonomy" id="2782351"/>
    <lineage>
        <taxon>Bacteria</taxon>
        <taxon>Pseudomonadati</taxon>
        <taxon>Bacteroidota</taxon>
        <taxon>Cytophagia</taxon>
        <taxon>Cytophagales</taxon>
        <taxon>Chryseotaleaceae</taxon>
        <taxon>Chryseosolibacter</taxon>
    </lineage>
</organism>
<name>A0ABS5VXN6_9BACT</name>
<feature type="domain" description="DinB-like" evidence="1">
    <location>
        <begin position="32"/>
        <end position="156"/>
    </location>
</feature>
<protein>
    <submittedName>
        <fullName evidence="2">DinB family protein</fullName>
    </submittedName>
</protein>
<reference evidence="2 3" key="1">
    <citation type="submission" date="2021-05" db="EMBL/GenBank/DDBJ databases">
        <title>A Polyphasic approach of four new species of the genus Ohtaekwangia: Ohtaekwangia histidinii sp. nov., Ohtaekwangia cretensis sp. nov., Ohtaekwangia indiensis sp. nov., Ohtaekwangia reichenbachii sp. nov. from diverse environment.</title>
        <authorList>
            <person name="Octaviana S."/>
        </authorList>
    </citation>
    <scope>NUCLEOTIDE SEQUENCE [LARGE SCALE GENOMIC DNA]</scope>
    <source>
        <strain evidence="2 3">PWU20</strain>
    </source>
</reference>
<accession>A0ABS5VXN6</accession>
<dbReference type="InterPro" id="IPR034660">
    <property type="entry name" value="DinB/YfiT-like"/>
</dbReference>
<evidence type="ECO:0000259" key="1">
    <source>
        <dbReference type="Pfam" id="PF12867"/>
    </source>
</evidence>
<dbReference type="InterPro" id="IPR024775">
    <property type="entry name" value="DinB-like"/>
</dbReference>
<dbReference type="Proteomes" id="UP000772618">
    <property type="component" value="Unassembled WGS sequence"/>
</dbReference>
<dbReference type="Gene3D" id="1.20.120.450">
    <property type="entry name" value="dinb family like domain"/>
    <property type="match status" value="1"/>
</dbReference>
<dbReference type="Pfam" id="PF12867">
    <property type="entry name" value="DinB_2"/>
    <property type="match status" value="1"/>
</dbReference>
<keyword evidence="3" id="KW-1185">Reference proteome</keyword>
<dbReference type="SUPFAM" id="SSF109854">
    <property type="entry name" value="DinB/YfiT-like putative metalloenzymes"/>
    <property type="match status" value="1"/>
</dbReference>